<accession>A0A316D3L8</accession>
<sequence length="136" mass="15276">MRDAWRNERGSALLLVLLVVTVLGMMIGGVTLAVHNSGEESLRHERQVQTEFQMEQAMEIALYMLYNQPDQFEATFRNQSKTPCMVIPPDNPVQVCLETTQGEQGQTAESLVVRAEKPTSAIRYTLPDTIDAVQRP</sequence>
<evidence type="ECO:0000313" key="1">
    <source>
        <dbReference type="EMBL" id="PWK06254.1"/>
    </source>
</evidence>
<dbReference type="AlphaFoldDB" id="A0A316D3L8"/>
<dbReference type="EMBL" id="QGGL01000020">
    <property type="protein sequence ID" value="PWK06254.1"/>
    <property type="molecule type" value="Genomic_DNA"/>
</dbReference>
<proteinExistence type="predicted"/>
<keyword evidence="2" id="KW-1185">Reference proteome</keyword>
<organism evidence="1 2">
    <name type="scientific">Tumebacillus permanentifrigoris</name>
    <dbReference type="NCBI Taxonomy" id="378543"/>
    <lineage>
        <taxon>Bacteria</taxon>
        <taxon>Bacillati</taxon>
        <taxon>Bacillota</taxon>
        <taxon>Bacilli</taxon>
        <taxon>Bacillales</taxon>
        <taxon>Alicyclobacillaceae</taxon>
        <taxon>Tumebacillus</taxon>
    </lineage>
</organism>
<dbReference type="RefSeq" id="WP_109690872.1">
    <property type="nucleotide sequence ID" value="NZ_QGGL01000020.1"/>
</dbReference>
<name>A0A316D3L8_9BACL</name>
<dbReference type="Proteomes" id="UP000245634">
    <property type="component" value="Unassembled WGS sequence"/>
</dbReference>
<comment type="caution">
    <text evidence="1">The sequence shown here is derived from an EMBL/GenBank/DDBJ whole genome shotgun (WGS) entry which is preliminary data.</text>
</comment>
<gene>
    <name evidence="1" type="ORF">C7459_12017</name>
</gene>
<evidence type="ECO:0008006" key="3">
    <source>
        <dbReference type="Google" id="ProtNLM"/>
    </source>
</evidence>
<reference evidence="1 2" key="1">
    <citation type="submission" date="2018-05" db="EMBL/GenBank/DDBJ databases">
        <title>Genomic Encyclopedia of Type Strains, Phase IV (KMG-IV): sequencing the most valuable type-strain genomes for metagenomic binning, comparative biology and taxonomic classification.</title>
        <authorList>
            <person name="Goeker M."/>
        </authorList>
    </citation>
    <scope>NUCLEOTIDE SEQUENCE [LARGE SCALE GENOMIC DNA]</scope>
    <source>
        <strain evidence="1 2">DSM 18773</strain>
    </source>
</reference>
<dbReference type="OrthoDB" id="9927617at2"/>
<protein>
    <recommendedName>
        <fullName evidence="3">Type II secretory pathway pseudopilin PulG</fullName>
    </recommendedName>
</protein>
<evidence type="ECO:0000313" key="2">
    <source>
        <dbReference type="Proteomes" id="UP000245634"/>
    </source>
</evidence>